<dbReference type="STRING" id="67780.B6E78_14625"/>
<proteinExistence type="predicted"/>
<dbReference type="InterPro" id="IPR045584">
    <property type="entry name" value="Pilin-like"/>
</dbReference>
<sequence length="161" mass="17805">MRDTPRGYTLLEVMLVCGLLALLAAAALPFWLPRRDQQQILAESLRLQAYLLTLREQAFRSNGVRHILLRRGSGGEACLVGQPQDDCRTVAAFVPIAPLRLEAQMSSDAGFYGVRNTARPGHIRLSDERRAVRVIWSAQGRVRLCAEYGLPVLTACDTSGE</sequence>
<evidence type="ECO:0000256" key="2">
    <source>
        <dbReference type="SAM" id="Phobius"/>
    </source>
</evidence>
<protein>
    <submittedName>
        <fullName evidence="3">Prokaryotic N-terminal methylation motif protein</fullName>
    </submittedName>
</protein>
<dbReference type="HOGENOM" id="CLU_118590_1_0_6"/>
<dbReference type="KEGG" id="eic:NT01EI_0802"/>
<dbReference type="InterPro" id="IPR012902">
    <property type="entry name" value="N_methyl_site"/>
</dbReference>
<organism evidence="3 4">
    <name type="scientific">Edwardsiella ictaluri (strain 93-146)</name>
    <dbReference type="NCBI Taxonomy" id="634503"/>
    <lineage>
        <taxon>Bacteria</taxon>
        <taxon>Pseudomonadati</taxon>
        <taxon>Pseudomonadota</taxon>
        <taxon>Gammaproteobacteria</taxon>
        <taxon>Enterobacterales</taxon>
        <taxon>Hafniaceae</taxon>
        <taxon>Edwardsiella</taxon>
    </lineage>
</organism>
<keyword evidence="2" id="KW-0472">Membrane</keyword>
<gene>
    <name evidence="3" type="ordered locus">NT01EI_0802</name>
</gene>
<evidence type="ECO:0000313" key="3">
    <source>
        <dbReference type="EMBL" id="ACR68023.1"/>
    </source>
</evidence>
<dbReference type="EMBL" id="CP001600">
    <property type="protein sequence ID" value="ACR68023.1"/>
    <property type="molecule type" value="Genomic_DNA"/>
</dbReference>
<dbReference type="Proteomes" id="UP000001485">
    <property type="component" value="Chromosome"/>
</dbReference>
<reference evidence="4" key="1">
    <citation type="submission" date="2009-03" db="EMBL/GenBank/DDBJ databases">
        <title>Complete genome sequence of Edwardsiella ictaluri 93-146.</title>
        <authorList>
            <person name="Williams M.L."/>
            <person name="Gillaspy A.F."/>
            <person name="Dyer D.W."/>
            <person name="Thune R.L."/>
            <person name="Waldbieser G.C."/>
            <person name="Schuster S.C."/>
            <person name="Gipson J."/>
            <person name="Zaitshik J."/>
            <person name="Landry C."/>
            <person name="Lawrence M.L."/>
        </authorList>
    </citation>
    <scope>NUCLEOTIDE SEQUENCE [LARGE SCALE GENOMIC DNA]</scope>
    <source>
        <strain evidence="4">93-146</strain>
    </source>
</reference>
<dbReference type="AlphaFoldDB" id="C5BH87"/>
<dbReference type="OrthoDB" id="6241267at2"/>
<feature type="transmembrane region" description="Helical" evidence="2">
    <location>
        <begin position="13"/>
        <end position="32"/>
    </location>
</feature>
<evidence type="ECO:0000256" key="1">
    <source>
        <dbReference type="ARBA" id="ARBA00004167"/>
    </source>
</evidence>
<accession>C5BH87</accession>
<keyword evidence="2" id="KW-0812">Transmembrane</keyword>
<reference evidence="3 4" key="2">
    <citation type="journal article" date="2012" name="J. Bacteriol.">
        <title>Genome Sequence of Edwardsiella ictaluri 93-146, a Strain Associated with a Natural Channel Catfish Outbreak of Enteric Septicemia of Catfish.</title>
        <authorList>
            <person name="Williams M.L."/>
            <person name="Gillaspy A.F."/>
            <person name="Dyer D.W."/>
            <person name="Thune R.L."/>
            <person name="Waldbieser G.C."/>
            <person name="Schuster S.C."/>
            <person name="Gipson J."/>
            <person name="Zaitshik J."/>
            <person name="Landry C."/>
            <person name="Banes M.M."/>
            <person name="Lawrence M.L."/>
        </authorList>
    </citation>
    <scope>NUCLEOTIDE SEQUENCE [LARGE SCALE GENOMIC DNA]</scope>
    <source>
        <strain evidence="3 4">93-146</strain>
    </source>
</reference>
<dbReference type="Pfam" id="PF07963">
    <property type="entry name" value="N_methyl"/>
    <property type="match status" value="1"/>
</dbReference>
<name>C5BH87_EDWI9</name>
<comment type="subcellular location">
    <subcellularLocation>
        <location evidence="1">Membrane</location>
        <topology evidence="1">Single-pass membrane protein</topology>
    </subcellularLocation>
</comment>
<dbReference type="PATRIC" id="fig|634503.3.peg.727"/>
<dbReference type="NCBIfam" id="TIGR02532">
    <property type="entry name" value="IV_pilin_GFxxxE"/>
    <property type="match status" value="1"/>
</dbReference>
<evidence type="ECO:0000313" key="4">
    <source>
        <dbReference type="Proteomes" id="UP000001485"/>
    </source>
</evidence>
<dbReference type="GO" id="GO:0016020">
    <property type="term" value="C:membrane"/>
    <property type="evidence" value="ECO:0007669"/>
    <property type="project" value="UniProtKB-SubCell"/>
</dbReference>
<keyword evidence="2" id="KW-1133">Transmembrane helix</keyword>
<dbReference type="RefSeq" id="WP_015870216.1">
    <property type="nucleotide sequence ID" value="NC_012779.2"/>
</dbReference>
<dbReference type="SUPFAM" id="SSF54523">
    <property type="entry name" value="Pili subunits"/>
    <property type="match status" value="1"/>
</dbReference>